<dbReference type="SUPFAM" id="SSF54909">
    <property type="entry name" value="Dimeric alpha+beta barrel"/>
    <property type="match status" value="1"/>
</dbReference>
<evidence type="ECO:0000259" key="2">
    <source>
        <dbReference type="PROSITE" id="PS51725"/>
    </source>
</evidence>
<proteinExistence type="predicted"/>
<dbReference type="EMBL" id="NRJH01000067">
    <property type="protein sequence ID" value="RIY31461.1"/>
    <property type="molecule type" value="Genomic_DNA"/>
</dbReference>
<feature type="region of interest" description="Disordered" evidence="1">
    <location>
        <begin position="302"/>
        <end position="336"/>
    </location>
</feature>
<evidence type="ECO:0000256" key="1">
    <source>
        <dbReference type="SAM" id="MobiDB-lite"/>
    </source>
</evidence>
<feature type="domain" description="ABM" evidence="2">
    <location>
        <begin position="197"/>
        <end position="286"/>
    </location>
</feature>
<name>A0A3A1Y1Z2_9GAMM</name>
<evidence type="ECO:0000313" key="4">
    <source>
        <dbReference type="Proteomes" id="UP000266258"/>
    </source>
</evidence>
<dbReference type="AlphaFoldDB" id="A0A3A1Y1Z2"/>
<keyword evidence="4" id="KW-1185">Reference proteome</keyword>
<dbReference type="RefSeq" id="WP_119497769.1">
    <property type="nucleotide sequence ID" value="NZ_NRJH01000067.1"/>
</dbReference>
<sequence>MKNQIINASKLIFLSLLVIILLGQRSYAYSHEAVSSKTQPLEKITRASTPQQIQTIIEEALMRGDHDLSLEPISKPLAQPLLLPIRQAPVVKLLQYNVPVRDDLVELTSFFISNAFAEQLGVLTMYSLLDGQQEGTAYLLEVFANPQALETFSREKQNSELNQEEQYQDLLNKPGVDLQLIPALVQERSFVQTDTTTPALMTLSVKEEKIEEFKQELTSFYAQEFTTNPALQAVYLLQSEQDPSQWFVVLTFTSEQDYINFKQSEAYSQFMQRQEANLNGELDLEVQAGLLMTRGLVDYNAQASSETHPASNQGTTPESKPSSVPASNAEATPQSN</sequence>
<dbReference type="PROSITE" id="PS51725">
    <property type="entry name" value="ABM"/>
    <property type="match status" value="1"/>
</dbReference>
<comment type="caution">
    <text evidence="3">The sequence shown here is derived from an EMBL/GenBank/DDBJ whole genome shotgun (WGS) entry which is preliminary data.</text>
</comment>
<protein>
    <recommendedName>
        <fullName evidence="2">ABM domain-containing protein</fullName>
    </recommendedName>
</protein>
<organism evidence="3 4">
    <name type="scientific">Psittacicella melopsittaci</name>
    <dbReference type="NCBI Taxonomy" id="2028576"/>
    <lineage>
        <taxon>Bacteria</taxon>
        <taxon>Pseudomonadati</taxon>
        <taxon>Pseudomonadota</taxon>
        <taxon>Gammaproteobacteria</taxon>
        <taxon>Pasteurellales</taxon>
        <taxon>Psittacicellaceae</taxon>
        <taxon>Psittacicella</taxon>
    </lineage>
</organism>
<dbReference type="Pfam" id="PF03992">
    <property type="entry name" value="ABM"/>
    <property type="match status" value="1"/>
</dbReference>
<evidence type="ECO:0000313" key="3">
    <source>
        <dbReference type="EMBL" id="RIY31461.1"/>
    </source>
</evidence>
<gene>
    <name evidence="3" type="ORF">CJP74_07250</name>
</gene>
<dbReference type="InterPro" id="IPR007138">
    <property type="entry name" value="ABM_dom"/>
</dbReference>
<dbReference type="InterPro" id="IPR011008">
    <property type="entry name" value="Dimeric_a/b-barrel"/>
</dbReference>
<reference evidence="3 4" key="1">
    <citation type="submission" date="2017-08" db="EMBL/GenBank/DDBJ databases">
        <title>Reclassification of Bisgaard taxon 37 and 44.</title>
        <authorList>
            <person name="Christensen H."/>
        </authorList>
    </citation>
    <scope>NUCLEOTIDE SEQUENCE [LARGE SCALE GENOMIC DNA]</scope>
    <source>
        <strain evidence="3 4">B96_4</strain>
    </source>
</reference>
<accession>A0A3A1Y1Z2</accession>
<dbReference type="Proteomes" id="UP000266258">
    <property type="component" value="Unassembled WGS sequence"/>
</dbReference>
<dbReference type="Gene3D" id="3.30.70.100">
    <property type="match status" value="1"/>
</dbReference>